<evidence type="ECO:0000313" key="1">
    <source>
        <dbReference type="EMBL" id="KAI0054391.1"/>
    </source>
</evidence>
<comment type="caution">
    <text evidence="1">The sequence shown here is derived from an EMBL/GenBank/DDBJ whole genome shotgun (WGS) entry which is preliminary data.</text>
</comment>
<evidence type="ECO:0000313" key="2">
    <source>
        <dbReference type="Proteomes" id="UP000814140"/>
    </source>
</evidence>
<dbReference type="Proteomes" id="UP000814140">
    <property type="component" value="Unassembled WGS sequence"/>
</dbReference>
<name>A0ACB8SF50_9AGAM</name>
<keyword evidence="2" id="KW-1185">Reference proteome</keyword>
<protein>
    <submittedName>
        <fullName evidence="1">Uncharacterized protein</fullName>
    </submittedName>
</protein>
<reference evidence="1" key="1">
    <citation type="submission" date="2021-03" db="EMBL/GenBank/DDBJ databases">
        <authorList>
            <consortium name="DOE Joint Genome Institute"/>
            <person name="Ahrendt S."/>
            <person name="Looney B.P."/>
            <person name="Miyauchi S."/>
            <person name="Morin E."/>
            <person name="Drula E."/>
            <person name="Courty P.E."/>
            <person name="Chicoki N."/>
            <person name="Fauchery L."/>
            <person name="Kohler A."/>
            <person name="Kuo A."/>
            <person name="Labutti K."/>
            <person name="Pangilinan J."/>
            <person name="Lipzen A."/>
            <person name="Riley R."/>
            <person name="Andreopoulos W."/>
            <person name="He G."/>
            <person name="Johnson J."/>
            <person name="Barry K.W."/>
            <person name="Grigoriev I.V."/>
            <person name="Nagy L."/>
            <person name="Hibbett D."/>
            <person name="Henrissat B."/>
            <person name="Matheny P.B."/>
            <person name="Labbe J."/>
            <person name="Martin F."/>
        </authorList>
    </citation>
    <scope>NUCLEOTIDE SEQUENCE</scope>
    <source>
        <strain evidence="1">HHB10654</strain>
    </source>
</reference>
<proteinExistence type="predicted"/>
<dbReference type="EMBL" id="MU277459">
    <property type="protein sequence ID" value="KAI0054391.1"/>
    <property type="molecule type" value="Genomic_DNA"/>
</dbReference>
<organism evidence="1 2">
    <name type="scientific">Artomyces pyxidatus</name>
    <dbReference type="NCBI Taxonomy" id="48021"/>
    <lineage>
        <taxon>Eukaryota</taxon>
        <taxon>Fungi</taxon>
        <taxon>Dikarya</taxon>
        <taxon>Basidiomycota</taxon>
        <taxon>Agaricomycotina</taxon>
        <taxon>Agaricomycetes</taxon>
        <taxon>Russulales</taxon>
        <taxon>Auriscalpiaceae</taxon>
        <taxon>Artomyces</taxon>
    </lineage>
</organism>
<reference evidence="1" key="2">
    <citation type="journal article" date="2022" name="New Phytol.">
        <title>Evolutionary transition to the ectomycorrhizal habit in the genomes of a hyperdiverse lineage of mushroom-forming fungi.</title>
        <authorList>
            <person name="Looney B."/>
            <person name="Miyauchi S."/>
            <person name="Morin E."/>
            <person name="Drula E."/>
            <person name="Courty P.E."/>
            <person name="Kohler A."/>
            <person name="Kuo A."/>
            <person name="LaButti K."/>
            <person name="Pangilinan J."/>
            <person name="Lipzen A."/>
            <person name="Riley R."/>
            <person name="Andreopoulos W."/>
            <person name="He G."/>
            <person name="Johnson J."/>
            <person name="Nolan M."/>
            <person name="Tritt A."/>
            <person name="Barry K.W."/>
            <person name="Grigoriev I.V."/>
            <person name="Nagy L.G."/>
            <person name="Hibbett D."/>
            <person name="Henrissat B."/>
            <person name="Matheny P.B."/>
            <person name="Labbe J."/>
            <person name="Martin F.M."/>
        </authorList>
    </citation>
    <scope>NUCLEOTIDE SEQUENCE</scope>
    <source>
        <strain evidence="1">HHB10654</strain>
    </source>
</reference>
<sequence>MNLSGKSNGASMLGMKRKSEAFTKDSVYCPRKTGRHGLEHSTPRARETREQYREIPTPARMLRPLPATDVDGADLPLNAAMPRTSTPTGTHSSLPPSLSVEKPLESVLESSSLCSSASTDAAITASTPPILQWDMSHGTSAKWECETLDLLRAIGATSVAYLPNLDFWAHSPDETKDSPARWADEALEVLDPIGRTNVTEVDRQNARPLYNIADRLERSHGVSTVYYEMSSPQPVESYPISSSGLSPCRAFYSTTHTSSTAGLSPTPTSSEMSLVGRPAWWSSPIWTRCIAGVRNTAAVARLQDGRTD</sequence>
<gene>
    <name evidence="1" type="ORF">BV25DRAFT_1922725</name>
</gene>
<accession>A0ACB8SF50</accession>